<name>A0A1I7TC58_9PELO</name>
<feature type="transmembrane region" description="Helical" evidence="1">
    <location>
        <begin position="39"/>
        <end position="64"/>
    </location>
</feature>
<keyword evidence="2" id="KW-1185">Reference proteome</keyword>
<protein>
    <submittedName>
        <fullName evidence="3">Peptidoglycan glycosyltransferase</fullName>
    </submittedName>
</protein>
<evidence type="ECO:0000256" key="1">
    <source>
        <dbReference type="SAM" id="Phobius"/>
    </source>
</evidence>
<organism evidence="2 3">
    <name type="scientific">Caenorhabditis tropicalis</name>
    <dbReference type="NCBI Taxonomy" id="1561998"/>
    <lineage>
        <taxon>Eukaryota</taxon>
        <taxon>Metazoa</taxon>
        <taxon>Ecdysozoa</taxon>
        <taxon>Nematoda</taxon>
        <taxon>Chromadorea</taxon>
        <taxon>Rhabditida</taxon>
        <taxon>Rhabditina</taxon>
        <taxon>Rhabditomorpha</taxon>
        <taxon>Rhabditoidea</taxon>
        <taxon>Rhabditidae</taxon>
        <taxon>Peloderinae</taxon>
        <taxon>Caenorhabditis</taxon>
    </lineage>
</organism>
<accession>A0A1I7TC58</accession>
<dbReference type="Proteomes" id="UP000095282">
    <property type="component" value="Unplaced"/>
</dbReference>
<keyword evidence="1" id="KW-0472">Membrane</keyword>
<keyword evidence="1" id="KW-1133">Transmembrane helix</keyword>
<evidence type="ECO:0000313" key="3">
    <source>
        <dbReference type="WBParaSite" id="Csp11.Scaffold578.g4507.t1"/>
    </source>
</evidence>
<dbReference type="WBParaSite" id="Csp11.Scaffold578.g4507.t1">
    <property type="protein sequence ID" value="Csp11.Scaffold578.g4507.t1"/>
    <property type="gene ID" value="Csp11.Scaffold578.g4507"/>
</dbReference>
<evidence type="ECO:0000313" key="2">
    <source>
        <dbReference type="Proteomes" id="UP000095282"/>
    </source>
</evidence>
<dbReference type="AlphaFoldDB" id="A0A1I7TC58"/>
<keyword evidence="1" id="KW-0812">Transmembrane</keyword>
<sequence>MAFEMTLRSAWEIVREDFKQIYSISTSLFSKPCLTLLNFIGNLFIFGQIVILTIMMLFFVRHIVGKMGYPVKKTMQRIYITMATIALLQVMFSSVFIILQVQGVLVLLFVAAVGAYILDP</sequence>
<feature type="transmembrane region" description="Helical" evidence="1">
    <location>
        <begin position="85"/>
        <end position="118"/>
    </location>
</feature>
<reference evidence="3" key="1">
    <citation type="submission" date="2016-11" db="UniProtKB">
        <authorList>
            <consortium name="WormBaseParasite"/>
        </authorList>
    </citation>
    <scope>IDENTIFICATION</scope>
</reference>
<dbReference type="eggNOG" id="ENOG502TIDW">
    <property type="taxonomic scope" value="Eukaryota"/>
</dbReference>
<proteinExistence type="predicted"/>